<dbReference type="InterPro" id="IPR041805">
    <property type="entry name" value="ASMase/PPN1_MPP"/>
</dbReference>
<keyword evidence="4" id="KW-0732">Signal</keyword>
<dbReference type="GO" id="GO:0008081">
    <property type="term" value="F:phosphoric diester hydrolase activity"/>
    <property type="evidence" value="ECO:0007669"/>
    <property type="project" value="TreeGrafter"/>
</dbReference>
<dbReference type="InterPro" id="IPR041677">
    <property type="entry name" value="DNA2/NAM7_AAA_11"/>
</dbReference>
<dbReference type="InterPro" id="IPR029052">
    <property type="entry name" value="Metallo-depent_PP-like"/>
</dbReference>
<reference evidence="8 9" key="1">
    <citation type="journal article" date="2018" name="BMC Genomics">
        <title>Genomic evidence for intraspecific hybridization in a clonal and extremely halotolerant yeast.</title>
        <authorList>
            <person name="Gostincar C."/>
            <person name="Stajich J.E."/>
            <person name="Zupancic J."/>
            <person name="Zalar P."/>
            <person name="Gunde-Cimerman N."/>
        </authorList>
    </citation>
    <scope>NUCLEOTIDE SEQUENCE [LARGE SCALE GENOMIC DNA]</scope>
    <source>
        <strain evidence="8 9">EXF-10513</strain>
    </source>
</reference>
<evidence type="ECO:0000313" key="8">
    <source>
        <dbReference type="EMBL" id="RMY88239.1"/>
    </source>
</evidence>
<dbReference type="SUPFAM" id="SSF56300">
    <property type="entry name" value="Metallo-dependent phosphatases"/>
    <property type="match status" value="1"/>
</dbReference>
<dbReference type="PANTHER" id="PTHR10340">
    <property type="entry name" value="SPHINGOMYELIN PHOSPHODIESTERASE"/>
    <property type="match status" value="1"/>
</dbReference>
<feature type="chain" id="PRO_5018269096" description="Calcineurin-like phosphoesterase domain-containing protein" evidence="4">
    <location>
        <begin position="23"/>
        <end position="1954"/>
    </location>
</feature>
<evidence type="ECO:0000256" key="3">
    <source>
        <dbReference type="SAM" id="MobiDB-lite"/>
    </source>
</evidence>
<evidence type="ECO:0000313" key="9">
    <source>
        <dbReference type="Proteomes" id="UP000269539"/>
    </source>
</evidence>
<proteinExistence type="predicted"/>
<evidence type="ECO:0000256" key="2">
    <source>
        <dbReference type="ARBA" id="ARBA00023180"/>
    </source>
</evidence>
<dbReference type="CDD" id="cd00842">
    <property type="entry name" value="MPP_ASMase"/>
    <property type="match status" value="1"/>
</dbReference>
<dbReference type="SUPFAM" id="SSF52540">
    <property type="entry name" value="P-loop containing nucleoside triphosphate hydrolases"/>
    <property type="match status" value="1"/>
</dbReference>
<evidence type="ECO:0000259" key="6">
    <source>
        <dbReference type="Pfam" id="PF13086"/>
    </source>
</evidence>
<dbReference type="Pfam" id="PF13086">
    <property type="entry name" value="AAA_11"/>
    <property type="match status" value="1"/>
</dbReference>
<dbReference type="GO" id="GO:0004386">
    <property type="term" value="F:helicase activity"/>
    <property type="evidence" value="ECO:0007669"/>
    <property type="project" value="InterPro"/>
</dbReference>
<dbReference type="InterPro" id="IPR004843">
    <property type="entry name" value="Calcineurin-like_PHP"/>
</dbReference>
<evidence type="ECO:0008006" key="10">
    <source>
        <dbReference type="Google" id="ProtNLM"/>
    </source>
</evidence>
<feature type="domain" description="Calcineurin-like phosphoesterase" evidence="5">
    <location>
        <begin position="241"/>
        <end position="522"/>
    </location>
</feature>
<dbReference type="Gene3D" id="3.60.21.10">
    <property type="match status" value="1"/>
</dbReference>
<gene>
    <name evidence="8" type="ORF">D0864_06680</name>
</gene>
<organism evidence="8 9">
    <name type="scientific">Hortaea werneckii</name>
    <name type="common">Black yeast</name>
    <name type="synonym">Cladosporium werneckii</name>
    <dbReference type="NCBI Taxonomy" id="91943"/>
    <lineage>
        <taxon>Eukaryota</taxon>
        <taxon>Fungi</taxon>
        <taxon>Dikarya</taxon>
        <taxon>Ascomycota</taxon>
        <taxon>Pezizomycotina</taxon>
        <taxon>Dothideomycetes</taxon>
        <taxon>Dothideomycetidae</taxon>
        <taxon>Mycosphaerellales</taxon>
        <taxon>Teratosphaeriaceae</taxon>
        <taxon>Hortaea</taxon>
    </lineage>
</organism>
<evidence type="ECO:0000259" key="5">
    <source>
        <dbReference type="Pfam" id="PF00149"/>
    </source>
</evidence>
<dbReference type="InterPro" id="IPR027417">
    <property type="entry name" value="P-loop_NTPase"/>
</dbReference>
<dbReference type="PANTHER" id="PTHR10340:SF27">
    <property type="entry name" value="ACL091CP"/>
    <property type="match status" value="1"/>
</dbReference>
<keyword evidence="1" id="KW-0378">Hydrolase</keyword>
<feature type="domain" description="DNA2/NAM7 helicase-like C-terminal" evidence="7">
    <location>
        <begin position="1644"/>
        <end position="1869"/>
    </location>
</feature>
<evidence type="ECO:0000256" key="4">
    <source>
        <dbReference type="SAM" id="SignalP"/>
    </source>
</evidence>
<keyword evidence="2" id="KW-0325">Glycoprotein</keyword>
<name>A0A3M7FHD6_HORWE</name>
<evidence type="ECO:0000259" key="7">
    <source>
        <dbReference type="Pfam" id="PF13087"/>
    </source>
</evidence>
<feature type="compositionally biased region" description="Basic residues" evidence="3">
    <location>
        <begin position="1941"/>
        <end position="1954"/>
    </location>
</feature>
<dbReference type="Proteomes" id="UP000269539">
    <property type="component" value="Unassembled WGS sequence"/>
</dbReference>
<dbReference type="Pfam" id="PF13087">
    <property type="entry name" value="AAA_12"/>
    <property type="match status" value="1"/>
</dbReference>
<dbReference type="Pfam" id="PF00149">
    <property type="entry name" value="Metallophos"/>
    <property type="match status" value="1"/>
</dbReference>
<accession>A0A3M7FHD6</accession>
<dbReference type="VEuPathDB" id="FungiDB:BTJ68_11033"/>
<sequence>MAILCGIMAAAALLSQAVLADAADGHSMNVAPGQSTFTAPVGYPTTAFSSYYPVPSGRQPQPALYDSVLNITFPRNLTNPDTIPDHDPDPVYLPQPVANLTMSEQEAVIESALSDISRIINGSYIESHCSKCVASLQVAQNAAQLAPSLVPDAMVSLCTSSGFHSASTCNEDFDARTFGAIWTQVLALADVGGRDGQAICNSLSSDFCDFPTVTPLDTTKLFPKPKLVNASRPKPSGERVKVLHMSDFHIDPRYKVGSEGNCTSGLCCRSNVENEDLSTGDISYPAPLYGYYQCDTPYDLGLAALQAVGPLTGTSKDNPLAWTIYTGDLVSHDPQTQLSRAYTEYAEDSIYTLFKKYLTGPVFPVLGNHDTNPEAIDAPHSMPGNLSMQMSWNYNHVAGLWKHEGWINEAAEQQARVHYGAYSVKNHYGLRMITFNTDFWYHSNYLNYINTSNPDVSGTFQFMIQELQAAEDAGERVWIFGHVLSGWNGEDPLNNPSDLFYQIVDRYSPHVIANIFFGHSHEDQVMIYYTNNGTKQNRETALNTGWIGPSITPLTNVNSGFRLYEVDTATFEILDAYTFYSDVQSFPALANATHGPVFQYEYSTRDAYGSAAGWPKDAPLNATFWHAVTEAMEEDESNELVSMFNTFQGKSSVRSPNCTNDACAEAKVCYMRSGSAALGQACPQGFALSSTNCSHLAEALTLSLRSASLPPLLPDSPFLLFLRRKRRQNDRCLCKADEQGPALSEGDDELSGTEHASSAQEAEQLGGDEDQSVFHDEAEGYAEAYTTSEYVNTTERVEKELPADFKLQEQLNHPHIYPESALGHSLEPVHARYDGRDMPHFRIGDGDGKKRASESCRAVLQVETPYSVDMKILNANEEKVNVRFEAASQTPAICIEIDIAKKLNEYQIAAGKKYEPQHIRCWVFGNSIKLRGLPAQSHLEPTHSSLEWQFASNDDGRSNVLGHTIKLALAYQKLKDSIDAPVSHVMETSFDLWDDDEVLQKSHCINVQRTRPVWTGVDKDQIREWERVVLRGDAWEKGELSAGQIAAVTLLRAIHIDIFAIVRNGWIQFWEAVSEYMLGAMAASAKWGPFWQYFLQAWNERDKSLNHPELDLSKLRVPRHLVTRWKVLRDDRTSKVISAEPFEWARVAAFPIWPTDGAATFLLKLGENREIQKRKQLVEEALTKPRNTVLATFSELDGSNAAYHVDLRLPDVKLKPKEATSAEEVDVWSILPGEGESFKVTILEAEGLGSGGTFKGKFEDNLSPMAGALLSGTVKFAGTQHDASFQVPLNRELRVKLKLWTDKHAGTNKMNALETLSKGQKGQKRPSESGPDLPGLVFRTRAYTPNPGELARQIRGTAGLWGKMMANLNRKGQDGKAKHQLNEEQKRAVELMWSSKKGIVAIHGPPGTGKTRTVLAGVEGLILAGYRVAIVAHANSQVDNAMAVWQETCENDERKRFARARNGYFEPAALLDALMAQSKEDVELGDDQSLHASVDGAYGAGPVLAKRINQMSSISSEAEKQVRRYIRSLAAVKDAMDTGDQAQTERRHDELQRLEPSVLSDACKDIRVWFSTTNSSGHRMLSAYSKIDVIVVEEAGLSSTADLAVPLASFLDTAKLVVLAGDHQQQAPICTSSERNEAHPLMEVSRFGSLITDSRDRIDVVKLRTQYRGHPDIYQPLSDVFYADDKSQDGLIMAESTKVLQPKQKFIQRFMKDTFGGAYNGRMRCALSVDGDDAAHTQYGNGTSICNEVEIDYIVRWIKALIAYGTDFKEDGKEYTSIQLSDIGISSPYNGQCKALRSALEAEGLYNVAREDSVEVITANKVQGRQFPVHIISFAKHHATEAGDNYFIANRGQCNVQWSRAQLFQLQIGNIGPWAGLARHQAYQNNHKTKFYKYIDGLVQAGDVMSRRDWEAGLNGNPAEASSFKLPGSQGRNNRGGGRGGRGRGRARGRGGKR</sequence>
<feature type="region of interest" description="Disordered" evidence="3">
    <location>
        <begin position="1916"/>
        <end position="1954"/>
    </location>
</feature>
<feature type="region of interest" description="Disordered" evidence="3">
    <location>
        <begin position="1316"/>
        <end position="1337"/>
    </location>
</feature>
<dbReference type="InterPro" id="IPR041679">
    <property type="entry name" value="DNA2/NAM7-like_C"/>
</dbReference>
<feature type="region of interest" description="Disordered" evidence="3">
    <location>
        <begin position="738"/>
        <end position="769"/>
    </location>
</feature>
<evidence type="ECO:0000256" key="1">
    <source>
        <dbReference type="ARBA" id="ARBA00022801"/>
    </source>
</evidence>
<dbReference type="Gene3D" id="3.40.50.300">
    <property type="entry name" value="P-loop containing nucleotide triphosphate hydrolases"/>
    <property type="match status" value="2"/>
</dbReference>
<protein>
    <recommendedName>
        <fullName evidence="10">Calcineurin-like phosphoesterase domain-containing protein</fullName>
    </recommendedName>
</protein>
<dbReference type="EMBL" id="QWIO01000682">
    <property type="protein sequence ID" value="RMY88239.1"/>
    <property type="molecule type" value="Genomic_DNA"/>
</dbReference>
<comment type="caution">
    <text evidence="8">The sequence shown here is derived from an EMBL/GenBank/DDBJ whole genome shotgun (WGS) entry which is preliminary data.</text>
</comment>
<feature type="domain" description="DNA2/NAM7 helicase helicase" evidence="6">
    <location>
        <begin position="1380"/>
        <end position="1632"/>
    </location>
</feature>
<feature type="signal peptide" evidence="4">
    <location>
        <begin position="1"/>
        <end position="22"/>
    </location>
</feature>